<keyword evidence="3" id="KW-1185">Reference proteome</keyword>
<evidence type="ECO:0000313" key="3">
    <source>
        <dbReference type="Proteomes" id="UP001528411"/>
    </source>
</evidence>
<dbReference type="Gene3D" id="2.60.120.620">
    <property type="entry name" value="q2cbj1_9rhob like domain"/>
    <property type="match status" value="1"/>
</dbReference>
<reference evidence="2 3" key="1">
    <citation type="submission" date="2023-01" db="EMBL/GenBank/DDBJ databases">
        <title>Psychrosphaera sp. nov., isolated from marine algae.</title>
        <authorList>
            <person name="Bayburt H."/>
            <person name="Choi B.J."/>
            <person name="Kim J.M."/>
            <person name="Choi D.G."/>
            <person name="Jeon C.O."/>
        </authorList>
    </citation>
    <scope>NUCLEOTIDE SEQUENCE [LARGE SCALE GENOMIC DNA]</scope>
    <source>
        <strain evidence="2 3">G1-22</strain>
    </source>
</reference>
<accession>A0ABT5FDT6</accession>
<proteinExistence type="predicted"/>
<protein>
    <submittedName>
        <fullName evidence="2">2OG-Fe(II) oxygenase</fullName>
    </submittedName>
</protein>
<comment type="caution">
    <text evidence="2">The sequence shown here is derived from an EMBL/GenBank/DDBJ whole genome shotgun (WGS) entry which is preliminary data.</text>
</comment>
<gene>
    <name evidence="2" type="ORF">PN838_13955</name>
</gene>
<organism evidence="2 3">
    <name type="scientific">Psychrosphaera algicola</name>
    <dbReference type="NCBI Taxonomy" id="3023714"/>
    <lineage>
        <taxon>Bacteria</taxon>
        <taxon>Pseudomonadati</taxon>
        <taxon>Pseudomonadota</taxon>
        <taxon>Gammaproteobacteria</taxon>
        <taxon>Alteromonadales</taxon>
        <taxon>Pseudoalteromonadaceae</taxon>
        <taxon>Psychrosphaera</taxon>
    </lineage>
</organism>
<sequence length="231" mass="26600">MWLNEEQVSDSAIRLYRAKLTSTSPNYVVIDNLFDEAKLNDVMNVLSQPTHWQTQTHSYSELYVDQSKWHEVSDEERFVQRDSWQRPTSINNSSRAKPAQDFLAFLRSQTFLSLLSRVFNVHLTDINVGEPEINTNFFRLGSADFVSLHADDSPGREVCLLLYLNKTWNTNAGGELVFLGKDDKPVTIAPLFNRCVLFDPASEGSEHWVNKLNAEHAAGYRYNVTSWYWSE</sequence>
<evidence type="ECO:0000313" key="2">
    <source>
        <dbReference type="EMBL" id="MDC2889677.1"/>
    </source>
</evidence>
<dbReference type="InterPro" id="IPR044862">
    <property type="entry name" value="Pro_4_hyd_alph_FE2OG_OXY"/>
</dbReference>
<dbReference type="Proteomes" id="UP001528411">
    <property type="component" value="Unassembled WGS sequence"/>
</dbReference>
<feature type="domain" description="Prolyl 4-hydroxylase alpha subunit Fe(2+) 2OG dioxygenase" evidence="1">
    <location>
        <begin position="139"/>
        <end position="229"/>
    </location>
</feature>
<dbReference type="RefSeq" id="WP_272181063.1">
    <property type="nucleotide sequence ID" value="NZ_JAQOMS010000002.1"/>
</dbReference>
<name>A0ABT5FDT6_9GAMM</name>
<evidence type="ECO:0000259" key="1">
    <source>
        <dbReference type="Pfam" id="PF13640"/>
    </source>
</evidence>
<dbReference type="EMBL" id="JAQOMS010000002">
    <property type="protein sequence ID" value="MDC2889677.1"/>
    <property type="molecule type" value="Genomic_DNA"/>
</dbReference>
<dbReference type="Pfam" id="PF13640">
    <property type="entry name" value="2OG-FeII_Oxy_3"/>
    <property type="match status" value="1"/>
</dbReference>